<comment type="caution">
    <text evidence="1">The sequence shown here is derived from an EMBL/GenBank/DDBJ whole genome shotgun (WGS) entry which is preliminary data.</text>
</comment>
<name>A0A176YVE2_9BRAD</name>
<dbReference type="Pfam" id="PF11836">
    <property type="entry name" value="Phage_TAC_11"/>
    <property type="match status" value="1"/>
</dbReference>
<dbReference type="Proteomes" id="UP000077173">
    <property type="component" value="Unassembled WGS sequence"/>
</dbReference>
<accession>A0A176YVE2</accession>
<proteinExistence type="predicted"/>
<evidence type="ECO:0000313" key="2">
    <source>
        <dbReference type="Proteomes" id="UP000077173"/>
    </source>
</evidence>
<evidence type="ECO:0000313" key="1">
    <source>
        <dbReference type="EMBL" id="OAF11691.1"/>
    </source>
</evidence>
<sequence length="104" mass="11396">MALTAFFGDQEYTFKLTPALIRELEAKCGPIGAITSRVFSRNFAQVDINETIRLALIGGGAAPKRAAELIAAYAEGRPLIETYELAAKILERTLFGDPHEKEVK</sequence>
<dbReference type="EMBL" id="LSEF01000088">
    <property type="protein sequence ID" value="OAF11691.1"/>
    <property type="molecule type" value="Genomic_DNA"/>
</dbReference>
<dbReference type="RefSeq" id="WP_063680486.1">
    <property type="nucleotide sequence ID" value="NZ_LSEF01000088.1"/>
</dbReference>
<dbReference type="GeneID" id="32580853"/>
<organism evidence="1 2">
    <name type="scientific">Bradyrhizobium neotropicale</name>
    <dbReference type="NCBI Taxonomy" id="1497615"/>
    <lineage>
        <taxon>Bacteria</taxon>
        <taxon>Pseudomonadati</taxon>
        <taxon>Pseudomonadota</taxon>
        <taxon>Alphaproteobacteria</taxon>
        <taxon>Hyphomicrobiales</taxon>
        <taxon>Nitrobacteraceae</taxon>
        <taxon>Bradyrhizobium</taxon>
    </lineage>
</organism>
<gene>
    <name evidence="1" type="ORF">AXW67_21715</name>
</gene>
<dbReference type="InterPro" id="IPR021791">
    <property type="entry name" value="Phage_TAC_11"/>
</dbReference>
<dbReference type="AlphaFoldDB" id="A0A176YVE2"/>
<evidence type="ECO:0008006" key="3">
    <source>
        <dbReference type="Google" id="ProtNLM"/>
    </source>
</evidence>
<keyword evidence="2" id="KW-1185">Reference proteome</keyword>
<reference evidence="1 2" key="1">
    <citation type="submission" date="2016-02" db="EMBL/GenBank/DDBJ databases">
        <title>Draft genome sequence of the strain BR 10247T Bradyrhizobium neotropicale isolated from nodules of Centrolobium paraense.</title>
        <authorList>
            <person name="Simoes-Araujo J.L."/>
            <person name="Barauna A.C."/>
            <person name="Silva K."/>
            <person name="Zilli J.E."/>
        </authorList>
    </citation>
    <scope>NUCLEOTIDE SEQUENCE [LARGE SCALE GENOMIC DNA]</scope>
    <source>
        <strain evidence="1 2">BR 10247</strain>
    </source>
</reference>
<protein>
    <recommendedName>
        <fullName evidence="3">Gene transfer agent family protein</fullName>
    </recommendedName>
</protein>